<gene>
    <name evidence="2" type="ORF">SLS55_006357</name>
</gene>
<name>A0ABR3CDZ0_9PEZI</name>
<keyword evidence="3" id="KW-1185">Reference proteome</keyword>
<feature type="region of interest" description="Disordered" evidence="1">
    <location>
        <begin position="1"/>
        <end position="25"/>
    </location>
</feature>
<feature type="compositionally biased region" description="Low complexity" evidence="1">
    <location>
        <begin position="136"/>
        <end position="145"/>
    </location>
</feature>
<feature type="compositionally biased region" description="Low complexity" evidence="1">
    <location>
        <begin position="227"/>
        <end position="243"/>
    </location>
</feature>
<proteinExistence type="predicted"/>
<feature type="non-terminal residue" evidence="2">
    <location>
        <position position="243"/>
    </location>
</feature>
<evidence type="ECO:0000256" key="1">
    <source>
        <dbReference type="SAM" id="MobiDB-lite"/>
    </source>
</evidence>
<dbReference type="RefSeq" id="XP_066631882.1">
    <property type="nucleotide sequence ID" value="XM_066777787.1"/>
</dbReference>
<feature type="region of interest" description="Disordered" evidence="1">
    <location>
        <begin position="91"/>
        <end position="243"/>
    </location>
</feature>
<feature type="compositionally biased region" description="Low complexity" evidence="1">
    <location>
        <begin position="101"/>
        <end position="111"/>
    </location>
</feature>
<evidence type="ECO:0000313" key="3">
    <source>
        <dbReference type="Proteomes" id="UP001430584"/>
    </source>
</evidence>
<sequence length="243" mass="26996">MPKSFRKNNKNNHDGDSGSSSTNKHCFGLNRLRRAFTAHHKPMTQPRQNDEEVVIGLHRDYTLASLEGRVEREHNSPTWDALRQWLREGRTETVTPGERQNTTTTVTTTNNGGMALNRSNAVRKPAPLRDLNHPVPTTCPSTPRTPRCDKPLPSKPPPQLPIKRKPVPQSSGLPSKLPPQLPIKRKPVPQSSDYYDRPLPPTPLRPEFATGNNRPLPPVPLKPVIPPSSSSTSDDNSSPPHCS</sequence>
<reference evidence="2 3" key="1">
    <citation type="submission" date="2024-02" db="EMBL/GenBank/DDBJ databases">
        <title>De novo assembly and annotation of 12 fungi associated with fruit tree decline syndrome in Ontario, Canada.</title>
        <authorList>
            <person name="Sulman M."/>
            <person name="Ellouze W."/>
            <person name="Ilyukhin E."/>
        </authorList>
    </citation>
    <scope>NUCLEOTIDE SEQUENCE [LARGE SCALE GENOMIC DNA]</scope>
    <source>
        <strain evidence="2 3">FDS-637</strain>
    </source>
</reference>
<feature type="compositionally biased region" description="Basic residues" evidence="1">
    <location>
        <begin position="1"/>
        <end position="10"/>
    </location>
</feature>
<dbReference type="EMBL" id="JAJVCZ030000006">
    <property type="protein sequence ID" value="KAL0258853.1"/>
    <property type="molecule type" value="Genomic_DNA"/>
</dbReference>
<comment type="caution">
    <text evidence="2">The sequence shown here is derived from an EMBL/GenBank/DDBJ whole genome shotgun (WGS) entry which is preliminary data.</text>
</comment>
<accession>A0ABR3CDZ0</accession>
<protein>
    <submittedName>
        <fullName evidence="2">Uncharacterized protein</fullName>
    </submittedName>
</protein>
<feature type="compositionally biased region" description="Pro residues" evidence="1">
    <location>
        <begin position="215"/>
        <end position="226"/>
    </location>
</feature>
<dbReference type="GeneID" id="92010442"/>
<dbReference type="Proteomes" id="UP001430584">
    <property type="component" value="Unassembled WGS sequence"/>
</dbReference>
<organism evidence="2 3">
    <name type="scientific">Diplodia seriata</name>
    <dbReference type="NCBI Taxonomy" id="420778"/>
    <lineage>
        <taxon>Eukaryota</taxon>
        <taxon>Fungi</taxon>
        <taxon>Dikarya</taxon>
        <taxon>Ascomycota</taxon>
        <taxon>Pezizomycotina</taxon>
        <taxon>Dothideomycetes</taxon>
        <taxon>Dothideomycetes incertae sedis</taxon>
        <taxon>Botryosphaeriales</taxon>
        <taxon>Botryosphaeriaceae</taxon>
        <taxon>Diplodia</taxon>
    </lineage>
</organism>
<evidence type="ECO:0000313" key="2">
    <source>
        <dbReference type="EMBL" id="KAL0258853.1"/>
    </source>
</evidence>